<keyword evidence="3" id="KW-1003">Cell membrane</keyword>
<comment type="subcellular location">
    <subcellularLocation>
        <location evidence="1">Cell inner membrane</location>
        <topology evidence="1">Multi-pass membrane protein</topology>
    </subcellularLocation>
</comment>
<evidence type="ECO:0000256" key="7">
    <source>
        <dbReference type="ARBA" id="ARBA00022741"/>
    </source>
</evidence>
<dbReference type="SUPFAM" id="SSF52540">
    <property type="entry name" value="P-loop containing nucleoside triphosphate hydrolases"/>
    <property type="match status" value="1"/>
</dbReference>
<evidence type="ECO:0000259" key="16">
    <source>
        <dbReference type="Pfam" id="PF02706"/>
    </source>
</evidence>
<evidence type="ECO:0000256" key="1">
    <source>
        <dbReference type="ARBA" id="ARBA00004429"/>
    </source>
</evidence>
<proteinExistence type="inferred from homology"/>
<dbReference type="Gene3D" id="3.40.50.300">
    <property type="entry name" value="P-loop containing nucleotide triphosphate hydrolases"/>
    <property type="match status" value="1"/>
</dbReference>
<keyword evidence="9" id="KW-0067">ATP-binding</keyword>
<dbReference type="NCBIfam" id="TIGR01007">
    <property type="entry name" value="eps_fam"/>
    <property type="match status" value="1"/>
</dbReference>
<evidence type="ECO:0000259" key="17">
    <source>
        <dbReference type="Pfam" id="PF13614"/>
    </source>
</evidence>
<evidence type="ECO:0000256" key="12">
    <source>
        <dbReference type="ARBA" id="ARBA00023137"/>
    </source>
</evidence>
<evidence type="ECO:0000259" key="18">
    <source>
        <dbReference type="Pfam" id="PF13807"/>
    </source>
</evidence>
<evidence type="ECO:0000256" key="4">
    <source>
        <dbReference type="ARBA" id="ARBA00022519"/>
    </source>
</evidence>
<evidence type="ECO:0000313" key="19">
    <source>
        <dbReference type="EMBL" id="PZX46393.1"/>
    </source>
</evidence>
<keyword evidence="6 15" id="KW-0812">Transmembrane</keyword>
<dbReference type="EMBL" id="QKZS01000053">
    <property type="protein sequence ID" value="PZX46393.1"/>
    <property type="molecule type" value="Genomic_DNA"/>
</dbReference>
<evidence type="ECO:0000256" key="15">
    <source>
        <dbReference type="SAM" id="Phobius"/>
    </source>
</evidence>
<feature type="coiled-coil region" evidence="14">
    <location>
        <begin position="285"/>
        <end position="370"/>
    </location>
</feature>
<evidence type="ECO:0000256" key="6">
    <source>
        <dbReference type="ARBA" id="ARBA00022692"/>
    </source>
</evidence>
<dbReference type="RefSeq" id="WP_111467650.1">
    <property type="nucleotide sequence ID" value="NZ_QKZS01000053.1"/>
</dbReference>
<organism evidence="19 20">
    <name type="scientific">Cereibacter changlensis</name>
    <dbReference type="NCBI Taxonomy" id="402884"/>
    <lineage>
        <taxon>Bacteria</taxon>
        <taxon>Pseudomonadati</taxon>
        <taxon>Pseudomonadota</taxon>
        <taxon>Alphaproteobacteria</taxon>
        <taxon>Rhodobacterales</taxon>
        <taxon>Paracoccaceae</taxon>
        <taxon>Cereibacter</taxon>
    </lineage>
</organism>
<evidence type="ECO:0000313" key="20">
    <source>
        <dbReference type="Proteomes" id="UP000249538"/>
    </source>
</evidence>
<dbReference type="InterPro" id="IPR003856">
    <property type="entry name" value="LPS_length_determ_N"/>
</dbReference>
<keyword evidence="5" id="KW-0808">Transferase</keyword>
<evidence type="ECO:0000256" key="11">
    <source>
        <dbReference type="ARBA" id="ARBA00023136"/>
    </source>
</evidence>
<evidence type="ECO:0000256" key="9">
    <source>
        <dbReference type="ARBA" id="ARBA00022840"/>
    </source>
</evidence>
<feature type="domain" description="Polysaccharide chain length determinant N-terminal" evidence="16">
    <location>
        <begin position="12"/>
        <end position="102"/>
    </location>
</feature>
<dbReference type="GO" id="GO:0005886">
    <property type="term" value="C:plasma membrane"/>
    <property type="evidence" value="ECO:0007669"/>
    <property type="project" value="UniProtKB-SubCell"/>
</dbReference>
<keyword evidence="7" id="KW-0547">Nucleotide-binding</keyword>
<dbReference type="InterPro" id="IPR027417">
    <property type="entry name" value="P-loop_NTPase"/>
</dbReference>
<keyword evidence="8 19" id="KW-0418">Kinase</keyword>
<dbReference type="InterPro" id="IPR005702">
    <property type="entry name" value="Wzc-like_C"/>
</dbReference>
<protein>
    <submittedName>
        <fullName evidence="19">Tyrosine-protein kinase Etk/Wzc</fullName>
    </submittedName>
</protein>
<keyword evidence="12" id="KW-0829">Tyrosine-protein kinase</keyword>
<reference evidence="19 20" key="1">
    <citation type="submission" date="2018-06" db="EMBL/GenBank/DDBJ databases">
        <title>Genomic Encyclopedia of Archaeal and Bacterial Type Strains, Phase II (KMG-II): from individual species to whole genera.</title>
        <authorList>
            <person name="Goeker M."/>
        </authorList>
    </citation>
    <scope>NUCLEOTIDE SEQUENCE [LARGE SCALE GENOMIC DNA]</scope>
    <source>
        <strain evidence="19 20">DSM 18774</strain>
    </source>
</reference>
<dbReference type="InterPro" id="IPR025669">
    <property type="entry name" value="AAA_dom"/>
</dbReference>
<keyword evidence="4" id="KW-0997">Cell inner membrane</keyword>
<evidence type="ECO:0000256" key="8">
    <source>
        <dbReference type="ARBA" id="ARBA00022777"/>
    </source>
</evidence>
<feature type="domain" description="AAA" evidence="17">
    <location>
        <begin position="540"/>
        <end position="660"/>
    </location>
</feature>
<evidence type="ECO:0000256" key="5">
    <source>
        <dbReference type="ARBA" id="ARBA00022679"/>
    </source>
</evidence>
<dbReference type="FunFam" id="3.40.50.300:FF:000527">
    <property type="entry name" value="Tyrosine-protein kinase etk"/>
    <property type="match status" value="1"/>
</dbReference>
<keyword evidence="14" id="KW-0175">Coiled coil</keyword>
<dbReference type="GO" id="GO:0042802">
    <property type="term" value="F:identical protein binding"/>
    <property type="evidence" value="ECO:0007669"/>
    <property type="project" value="UniProtKB-ARBA"/>
</dbReference>
<comment type="similarity">
    <text evidence="2">Belongs to the etk/wzc family.</text>
</comment>
<dbReference type="PANTHER" id="PTHR32309">
    <property type="entry name" value="TYROSINE-PROTEIN KINASE"/>
    <property type="match status" value="1"/>
</dbReference>
<evidence type="ECO:0000256" key="14">
    <source>
        <dbReference type="SAM" id="Coils"/>
    </source>
</evidence>
<dbReference type="GO" id="GO:0004713">
    <property type="term" value="F:protein tyrosine kinase activity"/>
    <property type="evidence" value="ECO:0007669"/>
    <property type="project" value="UniProtKB-KW"/>
</dbReference>
<dbReference type="PANTHER" id="PTHR32309:SF32">
    <property type="entry name" value="TYROSINE-PROTEIN KINASE ETK-RELATED"/>
    <property type="match status" value="1"/>
</dbReference>
<dbReference type="InterPro" id="IPR050445">
    <property type="entry name" value="Bact_polysacc_biosynth/exp"/>
</dbReference>
<dbReference type="Pfam" id="PF02706">
    <property type="entry name" value="Wzz"/>
    <property type="match status" value="1"/>
</dbReference>
<gene>
    <name evidence="19" type="ORF">LX76_04666</name>
</gene>
<evidence type="ECO:0000256" key="2">
    <source>
        <dbReference type="ARBA" id="ARBA00008883"/>
    </source>
</evidence>
<dbReference type="Pfam" id="PF13614">
    <property type="entry name" value="AAA_31"/>
    <property type="match status" value="1"/>
</dbReference>
<dbReference type="Pfam" id="PF23607">
    <property type="entry name" value="WZC_N"/>
    <property type="match status" value="1"/>
</dbReference>
<accession>A0A2W7QDX9</accession>
<dbReference type="CDD" id="cd05387">
    <property type="entry name" value="BY-kinase"/>
    <property type="match status" value="1"/>
</dbReference>
<dbReference type="AlphaFoldDB" id="A0A2W7QDX9"/>
<keyword evidence="11 15" id="KW-0472">Membrane</keyword>
<evidence type="ECO:0000256" key="3">
    <source>
        <dbReference type="ARBA" id="ARBA00022475"/>
    </source>
</evidence>
<feature type="transmembrane region" description="Helical" evidence="15">
    <location>
        <begin position="26"/>
        <end position="46"/>
    </location>
</feature>
<dbReference type="InterPro" id="IPR032807">
    <property type="entry name" value="GNVR"/>
</dbReference>
<feature type="domain" description="Tyrosine-protein kinase G-rich" evidence="18">
    <location>
        <begin position="376"/>
        <end position="457"/>
    </location>
</feature>
<dbReference type="GO" id="GO:0005524">
    <property type="term" value="F:ATP binding"/>
    <property type="evidence" value="ECO:0007669"/>
    <property type="project" value="UniProtKB-KW"/>
</dbReference>
<dbReference type="Proteomes" id="UP000249538">
    <property type="component" value="Unassembled WGS sequence"/>
</dbReference>
<feature type="transmembrane region" description="Helical" evidence="15">
    <location>
        <begin position="436"/>
        <end position="454"/>
    </location>
</feature>
<sequence length="724" mass="79323">MNGNARNEDDSEINILQLLGIVVTGWPWVAASLVLALAVGIASVLLTDPVYRADGLLQLEQKRSGLAIPTGMQDLISEESASVTEIEILRSRMVLGTVVDELALDIVAEPRRLPVIGRMLDRLDLPDPGLDILKPYAWSEEAIAIGEFQIPDDWIGEPFQITALGEGAYELLLPDGSSRRGMLRQALRDDALGLSLRVDQLDGAPGREFQLMRRSKAAVVSGLRSRFTVSESARQSSILSIQLTDTSPTRATAVLNSIAQAYVAQNVSRSSIEAQRSLDFIDEQLPKSEQEVADAQSALNAYRQQQQSVDLNYETQSLLDQATALEQELSKLRLQEEELKERYTVNHPTYQALLTNRAQLQGDLDRLREEAGGLPETQKEIFNLTRNLEVAQQVYLQLLNRVQELQVLRASSIGSVRIIDTAQASPSPIAPRKGRTLALAAILGLVGGAGLVLLRHMTRRGVKGAEELEKLGLPVFATVNFSAHAADHRRLRGMLPIMAVTEPNDLVVEALRSLRTSLHFGMLDAKTNSVMLTSAAPAAGKSFNAVNLAVVTAQAGQRVCLIDGDMRRGYLRRYFGVERNAPGFAEVLAEEMSAEQVLTPGPVDGLSVITSGRFPPNPSELLMRASFPELLEKLNSRFDLIIIDSPPALAVTDPVIMSRSVGATIMVVRHLETALPEVEAVRRVFETSGSKLAGAILNGYRDMGRAYGSAYYYNYRYTYQSDTK</sequence>
<comment type="catalytic activity">
    <reaction evidence="13">
        <text>L-tyrosyl-[protein] + ATP = O-phospho-L-tyrosyl-[protein] + ADP + H(+)</text>
        <dbReference type="Rhea" id="RHEA:10596"/>
        <dbReference type="Rhea" id="RHEA-COMP:10136"/>
        <dbReference type="Rhea" id="RHEA-COMP:20101"/>
        <dbReference type="ChEBI" id="CHEBI:15378"/>
        <dbReference type="ChEBI" id="CHEBI:30616"/>
        <dbReference type="ChEBI" id="CHEBI:46858"/>
        <dbReference type="ChEBI" id="CHEBI:61978"/>
        <dbReference type="ChEBI" id="CHEBI:456216"/>
    </reaction>
</comment>
<comment type="caution">
    <text evidence="19">The sequence shown here is derived from an EMBL/GenBank/DDBJ whole genome shotgun (WGS) entry which is preliminary data.</text>
</comment>
<keyword evidence="10 15" id="KW-1133">Transmembrane helix</keyword>
<dbReference type="Pfam" id="PF13807">
    <property type="entry name" value="GNVR"/>
    <property type="match status" value="1"/>
</dbReference>
<name>A0A2W7QDX9_9RHOB</name>
<evidence type="ECO:0000256" key="13">
    <source>
        <dbReference type="ARBA" id="ARBA00053015"/>
    </source>
</evidence>
<evidence type="ECO:0000256" key="10">
    <source>
        <dbReference type="ARBA" id="ARBA00022989"/>
    </source>
</evidence>